<dbReference type="GeneID" id="87741346"/>
<keyword evidence="1" id="KW-0934">Plastid</keyword>
<keyword evidence="1" id="KW-0150">Chloroplast</keyword>
<geneLocation type="chloroplast" evidence="1"/>
<proteinExistence type="predicted"/>
<sequence length="21" mass="2607">MTYVFCYHFQLDDPLTQLKED</sequence>
<evidence type="ECO:0000313" key="1">
    <source>
        <dbReference type="EMBL" id="WNS59640.1"/>
    </source>
</evidence>
<protein>
    <submittedName>
        <fullName evidence="1">NADH-plastoquinone oxidoreductase subunit 4</fullName>
    </submittedName>
</protein>
<reference evidence="1" key="1">
    <citation type="journal article" date="2023" name="Int. J. Mol. Sci.">
        <title>Characterization and Comparative Analysis of the Complete Plastomes of Five Epidendrum (Epidendreae, Orchidaceae) Species.</title>
        <authorList>
            <person name="Zhao Z."/>
            <person name="Zeng M.-Y."/>
            <person name="Wu Y.-W."/>
            <person name="Li J.-W."/>
            <person name="Zhou Z."/>
            <person name="Liu Z.-J."/>
            <person name="Li M.-H."/>
        </authorList>
    </citation>
    <scope>NUCLEOTIDE SEQUENCE</scope>
</reference>
<organism evidence="1">
    <name type="scientific">Epidendrum porpax</name>
    <dbReference type="NCBI Taxonomy" id="3079011"/>
    <lineage>
        <taxon>Eukaryota</taxon>
        <taxon>Viridiplantae</taxon>
        <taxon>Streptophyta</taxon>
        <taxon>Embryophyta</taxon>
        <taxon>Tracheophyta</taxon>
        <taxon>Spermatophyta</taxon>
        <taxon>Magnoliopsida</taxon>
        <taxon>Liliopsida</taxon>
        <taxon>Asparagales</taxon>
        <taxon>Orchidaceae</taxon>
        <taxon>Epidendroideae</taxon>
        <taxon>Epidendreae</taxon>
        <taxon>Laeliinae</taxon>
        <taxon>Epidendrum</taxon>
    </lineage>
</organism>
<accession>A0AA96MMQ2</accession>
<dbReference type="RefSeq" id="YP_011028228.1">
    <property type="nucleotide sequence ID" value="NC_085706.1"/>
</dbReference>
<dbReference type="EMBL" id="OR460024">
    <property type="protein sequence ID" value="WNS59640.1"/>
    <property type="molecule type" value="Genomic_DNA"/>
</dbReference>
<dbReference type="AlphaFoldDB" id="A0AA96MMQ2"/>
<reference evidence="1" key="2">
    <citation type="submission" date="2023-08" db="EMBL/GenBank/DDBJ databases">
        <authorList>
            <person name="Li M.-H."/>
        </authorList>
    </citation>
    <scope>NUCLEOTIDE SEQUENCE</scope>
</reference>
<name>A0AA96MMQ2_9ASPA</name>
<gene>
    <name evidence="1" type="primary">ndhD</name>
</gene>